<evidence type="ECO:0000256" key="1">
    <source>
        <dbReference type="SAM" id="MobiDB-lite"/>
    </source>
</evidence>
<protein>
    <submittedName>
        <fullName evidence="2">Uncharacterized protein</fullName>
    </submittedName>
</protein>
<feature type="region of interest" description="Disordered" evidence="1">
    <location>
        <begin position="141"/>
        <end position="219"/>
    </location>
</feature>
<sequence>RTPGPESGERRRQRPASAPHGAARAVLGERRPEAGGLRGAGFASRRSATALLLEAAPRRPAGARRCSAAGLPVPADQRLAAAADGGGGARAEARAAQVSNMKRKNNVTTDLRSFMARAAAKKRQPEPESVPQSCNQSLMQMVVFEGQSGSGQAFDSGASTSRVPSEPARATEQQPADPPIAEVNESSSDDEDNDDYDLEHDPGLRRPISSYPINDQDSVRRAYIAMGRCQPKMKR</sequence>
<feature type="non-terminal residue" evidence="2">
    <location>
        <position position="1"/>
    </location>
</feature>
<organism evidence="2">
    <name type="scientific">Sorghum bicolor</name>
    <name type="common">Sorghum</name>
    <name type="synonym">Sorghum vulgare</name>
    <dbReference type="NCBI Taxonomy" id="4558"/>
    <lineage>
        <taxon>Eukaryota</taxon>
        <taxon>Viridiplantae</taxon>
        <taxon>Streptophyta</taxon>
        <taxon>Embryophyta</taxon>
        <taxon>Tracheophyta</taxon>
        <taxon>Spermatophyta</taxon>
        <taxon>Magnoliopsida</taxon>
        <taxon>Liliopsida</taxon>
        <taxon>Poales</taxon>
        <taxon>Poaceae</taxon>
        <taxon>PACMAD clade</taxon>
        <taxon>Panicoideae</taxon>
        <taxon>Andropogonodae</taxon>
        <taxon>Andropogoneae</taxon>
        <taxon>Sorghinae</taxon>
        <taxon>Sorghum</taxon>
    </lineage>
</organism>
<dbReference type="EMBL" id="GL002606">
    <property type="protein sequence ID" value="EES20247.1"/>
    <property type="molecule type" value="Genomic_DNA"/>
</dbReference>
<evidence type="ECO:0000313" key="2">
    <source>
        <dbReference type="EMBL" id="EES20247.1"/>
    </source>
</evidence>
<name>C6JRT9_SORBI</name>
<feature type="region of interest" description="Disordered" evidence="1">
    <location>
        <begin position="116"/>
        <end position="135"/>
    </location>
</feature>
<accession>C6JRT9</accession>
<feature type="compositionally biased region" description="Polar residues" evidence="1">
    <location>
        <begin position="150"/>
        <end position="163"/>
    </location>
</feature>
<feature type="region of interest" description="Disordered" evidence="1">
    <location>
        <begin position="1"/>
        <end position="41"/>
    </location>
</feature>
<reference evidence="2" key="1">
    <citation type="journal article" date="2009" name="Nature">
        <title>The Sorghum bicolor genome and the diversification of grasses.</title>
        <authorList>
            <person name="Paterson A.H."/>
            <person name="Bowers J.E."/>
            <person name="Bruggmann R."/>
            <person name="Dubchak I."/>
            <person name="Grimwood J."/>
            <person name="Gundlach H."/>
            <person name="Haberer G."/>
            <person name="Hellsten U."/>
            <person name="Mitros T."/>
            <person name="Poliakov A."/>
            <person name="Schmutz J."/>
            <person name="Spannagl M."/>
            <person name="Tang H."/>
            <person name="Wang X."/>
            <person name="Wicker T."/>
            <person name="Bharti A.K."/>
            <person name="Chapman J."/>
            <person name="Feltus F.A."/>
            <person name="Gowik U."/>
            <person name="Grigoriev I.V."/>
            <person name="Lyons E."/>
            <person name="Maher C.A."/>
            <person name="Martis M."/>
            <person name="Narechania A."/>
            <person name="Otillar R.P."/>
            <person name="Penning B.W."/>
            <person name="Salamov A.A."/>
            <person name="Wang Y."/>
            <person name="Zhang L."/>
            <person name="Carpita N.C."/>
            <person name="Freeling M."/>
            <person name="Gingle A.R."/>
            <person name="Hash C.T."/>
            <person name="Keller B."/>
            <person name="Klein P."/>
            <person name="Kresovich S."/>
            <person name="McCann M.C."/>
            <person name="Ming R."/>
            <person name="Peterson D.G."/>
            <person name="Mehboob-ur-Rahman"/>
            <person name="Ware D."/>
            <person name="Westhoff P."/>
            <person name="Mayer K.F."/>
            <person name="Messing J."/>
            <person name="Rokhsar D.S."/>
        </authorList>
    </citation>
    <scope>NUCLEOTIDE SEQUENCE [LARGE SCALE GENOMIC DNA]</scope>
</reference>
<proteinExistence type="predicted"/>
<dbReference type="HOGENOM" id="CLU_1182788_0_0_1"/>
<feature type="compositionally biased region" description="Acidic residues" evidence="1">
    <location>
        <begin position="187"/>
        <end position="198"/>
    </location>
</feature>
<gene>
    <name evidence="2" type="primary">Sb0012s009220</name>
    <name evidence="2" type="ORF">SORBIDRAFT_0012s009220</name>
</gene>
<dbReference type="AlphaFoldDB" id="C6JRT9"/>